<dbReference type="Pfam" id="PF01900">
    <property type="entry name" value="RNase_P_Rpp14"/>
    <property type="match status" value="1"/>
</dbReference>
<accession>A0A1J5U792</accession>
<comment type="caution">
    <text evidence="2">The sequence shown here is derived from an EMBL/GenBank/DDBJ whole genome shotgun (WGS) entry which is preliminary data.</text>
</comment>
<dbReference type="Proteomes" id="UP000183815">
    <property type="component" value="Unassembled WGS sequence"/>
</dbReference>
<dbReference type="AlphaFoldDB" id="A0A1J5U792"/>
<dbReference type="GO" id="GO:0001682">
    <property type="term" value="P:tRNA 5'-leader removal"/>
    <property type="evidence" value="ECO:0007669"/>
    <property type="project" value="InterPro"/>
</dbReference>
<sequence length="93" mass="10656">MVVKENRGRKRYILFSHSGKSTKKEMNKFIDKKIKLLGGKIGCKVIEFNENTGIIRVDHQLLAEARRIMNQESGSIKIKTMKSSGTLKSLKKY</sequence>
<organism evidence="2 3">
    <name type="scientific">Marine Group III euryarchaeote CG-Bathy1</name>
    <dbReference type="NCBI Taxonomy" id="1889001"/>
    <lineage>
        <taxon>Archaea</taxon>
        <taxon>Methanobacteriati</taxon>
        <taxon>Thermoplasmatota</taxon>
        <taxon>Thermoplasmata</taxon>
        <taxon>Candidatus Thermoprofundales</taxon>
    </lineage>
</organism>
<dbReference type="Gene3D" id="3.30.70.3250">
    <property type="entry name" value="Ribonuclease P, Pop5 subunit"/>
    <property type="match status" value="1"/>
</dbReference>
<gene>
    <name evidence="2" type="ORF">BEU04_03775</name>
</gene>
<reference evidence="2 3" key="1">
    <citation type="submission" date="2016-08" db="EMBL/GenBank/DDBJ databases">
        <title>New Insights into Marine Group III Euryarchaeota, from dark to light.</title>
        <authorList>
            <person name="Haro-Moreno J.M."/>
            <person name="Rodriguez-Valera F."/>
            <person name="Lopez-Garcia P."/>
            <person name="Moreira D."/>
            <person name="Martin-Cuadrado A.B."/>
        </authorList>
    </citation>
    <scope>NUCLEOTIDE SEQUENCE [LARGE SCALE GENOMIC DNA]</scope>
    <source>
        <strain evidence="2">CG-Bathy1</strain>
    </source>
</reference>
<dbReference type="InterPro" id="IPR038085">
    <property type="entry name" value="Rnp2-like_sf"/>
</dbReference>
<dbReference type="SUPFAM" id="SSF160350">
    <property type="entry name" value="Rnp2-like"/>
    <property type="match status" value="1"/>
</dbReference>
<proteinExistence type="predicted"/>
<evidence type="ECO:0000313" key="2">
    <source>
        <dbReference type="EMBL" id="OIR20158.1"/>
    </source>
</evidence>
<name>A0A1J5U792_9ARCH</name>
<dbReference type="InterPro" id="IPR002759">
    <property type="entry name" value="Pop5/Rpp14/Rnp2-like"/>
</dbReference>
<keyword evidence="1" id="KW-0819">tRNA processing</keyword>
<protein>
    <submittedName>
        <fullName evidence="2">Uncharacterized protein</fullName>
    </submittedName>
</protein>
<evidence type="ECO:0000313" key="3">
    <source>
        <dbReference type="Proteomes" id="UP000183815"/>
    </source>
</evidence>
<evidence type="ECO:0000256" key="1">
    <source>
        <dbReference type="ARBA" id="ARBA00022694"/>
    </source>
</evidence>
<dbReference type="GO" id="GO:0030677">
    <property type="term" value="C:ribonuclease P complex"/>
    <property type="evidence" value="ECO:0007669"/>
    <property type="project" value="InterPro"/>
</dbReference>
<dbReference type="EMBL" id="MIYU01000002">
    <property type="protein sequence ID" value="OIR20158.1"/>
    <property type="molecule type" value="Genomic_DNA"/>
</dbReference>